<dbReference type="Proteomes" id="UP000002785">
    <property type="component" value="Chromosome"/>
</dbReference>
<keyword evidence="2" id="KW-0472">Membrane</keyword>
<keyword evidence="2" id="KW-1133">Transmembrane helix</keyword>
<sequence length="198" mass="21968">MAISRYLESRKNIAGSACGLAGLVLTFTGVAGPYWPVVVAGLYGAGALVAPPERPAPPDLPDPSAQLDQVRADFEEVRAYLSDIDLSVTAAARLRELTELLSALLDRAWSTELLTHDPESVHALSRIVRRDLPEAVDSFARTRWWTRMTPGTESPELHLEQQLSLMKKDAEHLAAGLRDAEARRQETHTRYLEERSDR</sequence>
<keyword evidence="2" id="KW-0812">Transmembrane</keyword>
<dbReference type="EMBL" id="CM000951">
    <property type="protein sequence ID" value="EDY58348.1"/>
    <property type="molecule type" value="Genomic_DNA"/>
</dbReference>
<keyword evidence="4" id="KW-1185">Reference proteome</keyword>
<proteinExistence type="predicted"/>
<evidence type="ECO:0000256" key="2">
    <source>
        <dbReference type="SAM" id="Phobius"/>
    </source>
</evidence>
<protein>
    <submittedName>
        <fullName evidence="3">Uncharacterized protein</fullName>
    </submittedName>
</protein>
<name>B5HZU3_STRX2</name>
<dbReference type="OrthoDB" id="3690694at2"/>
<organism evidence="3 4">
    <name type="scientific">Streptomyces sviceus (strain ATCC 29083 / DSM 924 / JCM 4929 / NBRC 13980 / NCIMB 11184 / NRRL 5439 / UC 5370)</name>
    <dbReference type="NCBI Taxonomy" id="463191"/>
    <lineage>
        <taxon>Bacteria</taxon>
        <taxon>Bacillati</taxon>
        <taxon>Actinomycetota</taxon>
        <taxon>Actinomycetes</taxon>
        <taxon>Kitasatosporales</taxon>
        <taxon>Streptomycetaceae</taxon>
        <taxon>Streptomyces</taxon>
    </lineage>
</organism>
<accession>B5HZU3</accession>
<evidence type="ECO:0000313" key="4">
    <source>
        <dbReference type="Proteomes" id="UP000002785"/>
    </source>
</evidence>
<dbReference type="AlphaFoldDB" id="B5HZU3"/>
<evidence type="ECO:0000256" key="1">
    <source>
        <dbReference type="SAM" id="MobiDB-lite"/>
    </source>
</evidence>
<gene>
    <name evidence="3" type="ORF">SSEG_09583</name>
</gene>
<dbReference type="eggNOG" id="ENOG5032UCW">
    <property type="taxonomic scope" value="Bacteria"/>
</dbReference>
<reference evidence="3" key="1">
    <citation type="submission" date="2009-10" db="EMBL/GenBank/DDBJ databases">
        <title>The genome sequence of Streptomyces sviceus strain ATCC 29083.</title>
        <authorList>
            <consortium name="The Broad Institute Genome Sequencing Platform"/>
            <consortium name="Broad Institute Microbial Sequencing Center"/>
            <person name="Fischbach M."/>
            <person name="Godfrey P."/>
            <person name="Ward D."/>
            <person name="Young S."/>
            <person name="Zeng Q."/>
            <person name="Koehrsen M."/>
            <person name="Alvarado L."/>
            <person name="Berlin A.M."/>
            <person name="Bochicchio J."/>
            <person name="Borenstein D."/>
            <person name="Chapman S.B."/>
            <person name="Chen Z."/>
            <person name="Engels R."/>
            <person name="Freedman E."/>
            <person name="Gellesch M."/>
            <person name="Goldberg J."/>
            <person name="Griggs A."/>
            <person name="Gujja S."/>
            <person name="Heilman E.R."/>
            <person name="Heiman D.I."/>
            <person name="Hepburn T.A."/>
            <person name="Howarth C."/>
            <person name="Jen D."/>
            <person name="Larson L."/>
            <person name="Lewis B."/>
            <person name="Mehta T."/>
            <person name="Park D."/>
            <person name="Pearson M."/>
            <person name="Richards J."/>
            <person name="Roberts A."/>
            <person name="Saif S."/>
            <person name="Shea T.D."/>
            <person name="Shenoy N."/>
            <person name="Sisk P."/>
            <person name="Stolte C."/>
            <person name="Sykes S.N."/>
            <person name="Thomson T."/>
            <person name="Walk T."/>
            <person name="White J."/>
            <person name="Yandava C."/>
            <person name="Straight P."/>
            <person name="Clardy J."/>
            <person name="Hung D."/>
            <person name="Kolter R."/>
            <person name="Mekalanos J."/>
            <person name="Walker S."/>
            <person name="Walsh C.T."/>
            <person name="Wieland-Brown L.C."/>
            <person name="Haas B."/>
            <person name="Nusbaum C."/>
            <person name="Birren B."/>
        </authorList>
    </citation>
    <scope>NUCLEOTIDE SEQUENCE [LARGE SCALE GENOMIC DNA]</scope>
    <source>
        <strain evidence="3">ATCC 29083</strain>
    </source>
</reference>
<evidence type="ECO:0000313" key="3">
    <source>
        <dbReference type="EMBL" id="EDY58348.1"/>
    </source>
</evidence>
<dbReference type="HOGENOM" id="CLU_096040_0_0_11"/>
<dbReference type="RefSeq" id="WP_007384376.1">
    <property type="nucleotide sequence ID" value="NZ_CM000951.1"/>
</dbReference>
<feature type="transmembrane region" description="Helical" evidence="2">
    <location>
        <begin position="12"/>
        <end position="35"/>
    </location>
</feature>
<feature type="region of interest" description="Disordered" evidence="1">
    <location>
        <begin position="178"/>
        <end position="198"/>
    </location>
</feature>